<dbReference type="eggNOG" id="COG5283">
    <property type="taxonomic scope" value="Bacteria"/>
</dbReference>
<dbReference type="eggNOG" id="COG5412">
    <property type="taxonomic scope" value="Bacteria"/>
</dbReference>
<dbReference type="InterPro" id="IPR016024">
    <property type="entry name" value="ARM-type_fold"/>
</dbReference>
<feature type="transmembrane region" description="Helical" evidence="2">
    <location>
        <begin position="407"/>
        <end position="438"/>
    </location>
</feature>
<dbReference type="PANTHER" id="PTHR37813:SF1">
    <property type="entry name" value="FELS-2 PROPHAGE PROTEIN"/>
    <property type="match status" value="1"/>
</dbReference>
<dbReference type="KEGG" id="bco:Bcell_2106"/>
<evidence type="ECO:0000259" key="3">
    <source>
        <dbReference type="PROSITE" id="PS50819"/>
    </source>
</evidence>
<dbReference type="GO" id="GO:0004519">
    <property type="term" value="F:endonuclease activity"/>
    <property type="evidence" value="ECO:0007669"/>
    <property type="project" value="InterPro"/>
</dbReference>
<keyword evidence="2" id="KW-1133">Transmembrane helix</keyword>
<evidence type="ECO:0000256" key="2">
    <source>
        <dbReference type="SAM" id="Phobius"/>
    </source>
</evidence>
<dbReference type="RefSeq" id="WP_013488703.1">
    <property type="nucleotide sequence ID" value="NC_014829.1"/>
</dbReference>
<name>E6U1K4_EVAC2</name>
<dbReference type="EMBL" id="CP002394">
    <property type="protein sequence ID" value="ADU30367.1"/>
    <property type="molecule type" value="Genomic_DNA"/>
</dbReference>
<gene>
    <name evidence="4" type="ordered locus">Bcell_2106</name>
</gene>
<dbReference type="Pfam" id="PF10145">
    <property type="entry name" value="PhageMin_Tail"/>
    <property type="match status" value="1"/>
</dbReference>
<evidence type="ECO:0000256" key="1">
    <source>
        <dbReference type="ARBA" id="ARBA00022612"/>
    </source>
</evidence>
<dbReference type="Proteomes" id="UP000001401">
    <property type="component" value="Chromosome"/>
</dbReference>
<accession>E6U1K4</accession>
<evidence type="ECO:0000313" key="4">
    <source>
        <dbReference type="EMBL" id="ADU30367.1"/>
    </source>
</evidence>
<organism evidence="4 5">
    <name type="scientific">Evansella cellulosilytica (strain ATCC 21833 / DSM 2522 / FERM P-1141 / JCM 9156 / N-4)</name>
    <name type="common">Bacillus cellulosilyticus</name>
    <dbReference type="NCBI Taxonomy" id="649639"/>
    <lineage>
        <taxon>Bacteria</taxon>
        <taxon>Bacillati</taxon>
        <taxon>Bacillota</taxon>
        <taxon>Bacilli</taxon>
        <taxon>Bacillales</taxon>
        <taxon>Bacillaceae</taxon>
        <taxon>Evansella</taxon>
    </lineage>
</organism>
<dbReference type="InterPro" id="IPR004042">
    <property type="entry name" value="Intein_endonuc_central"/>
</dbReference>
<feature type="transmembrane region" description="Helical" evidence="2">
    <location>
        <begin position="375"/>
        <end position="400"/>
    </location>
</feature>
<feature type="domain" description="DOD-type homing endonuclease" evidence="3">
    <location>
        <begin position="288"/>
        <end position="341"/>
    </location>
</feature>
<keyword evidence="1" id="KW-1188">Viral release from host cell</keyword>
<dbReference type="Gene3D" id="1.20.120.20">
    <property type="entry name" value="Apolipoprotein"/>
    <property type="match status" value="1"/>
</dbReference>
<dbReference type="OrthoDB" id="28713at2"/>
<dbReference type="STRING" id="649639.Bcell_2106"/>
<dbReference type="AlphaFoldDB" id="E6U1K4"/>
<sequence>MALIVKIGANLTSFEKEMKKLTKDVNKVGGKLQDIGGKLTAGITLPLAAIGGLAVKTGMDFESSMSQVAAISGATGDELSALEKKAREMGATTQFSATESADALSYMALAGWDTQEMINALPGVLDLAAAGALDLASASDIVTDMMSMYGMSADQASKASDIFAKAQSSSNTNVEQLSEALKMSGATANAAGMDLEQTSAILGVFANNGLKGSSAGTALDAMFRDLRNSVEDGAIAIGDSSVAVYDAEGNMRSMADIMADVEKATEDMDDATRDAALSSVFQTQALRGVNVLLGEGTDAIYDLEQGLYDADGAARDTAETMNDNLAGRLKEMKSAFEEVGIVIYENLQPALEKIVSFIKSLADGFNKLSPSTQTLIIGLAAIAAAIGPILMVVGTMIILFGKLSAACAILGISMAAAFWWVLAIIAALAAIVAVVVYWEQIKEFFVNLWEYLKSIFFAALEWLDDKTNGTFSKIVELIKKYLNMALDTVKIIWNWVKDLFKNALDFLKSLVKGDFQGMRDSISNILSSTREMISNVLSNIKNFFKNLIGDAVDIAISLFQNLRNKASENFEKLKNIIMKPVNWIRNSIADAFGNMKDTALGAWEGIKSGMKSAINFVIKMINKFIGGFNKPGKLLSKIPGVSVPEIPEIPLLATGGDVFGSGSAIVGEAGPELLQKSGSSVKVTPLSSQEKAGGIGGAMGGGTYEFNVSIPLDGETIAKKTVRFTSRELEKMRVGRRRSLGTT</sequence>
<dbReference type="PROSITE" id="PS50819">
    <property type="entry name" value="INTEIN_ENDONUCLEASE"/>
    <property type="match status" value="1"/>
</dbReference>
<dbReference type="InterPro" id="IPR010090">
    <property type="entry name" value="Phage_tape_meas"/>
</dbReference>
<keyword evidence="2" id="KW-0472">Membrane</keyword>
<keyword evidence="2" id="KW-0812">Transmembrane</keyword>
<dbReference type="NCBIfam" id="TIGR01760">
    <property type="entry name" value="tape_meas_TP901"/>
    <property type="match status" value="1"/>
</dbReference>
<proteinExistence type="predicted"/>
<keyword evidence="5" id="KW-1185">Reference proteome</keyword>
<reference evidence="4 5" key="1">
    <citation type="submission" date="2010-12" db="EMBL/GenBank/DDBJ databases">
        <title>Complete sequence of Bacillus cellulosilyticus DSM 2522.</title>
        <authorList>
            <consortium name="US DOE Joint Genome Institute"/>
            <person name="Lucas S."/>
            <person name="Copeland A."/>
            <person name="Lapidus A."/>
            <person name="Cheng J.-F."/>
            <person name="Bruce D."/>
            <person name="Goodwin L."/>
            <person name="Pitluck S."/>
            <person name="Chertkov O."/>
            <person name="Detter J.C."/>
            <person name="Han C."/>
            <person name="Tapia R."/>
            <person name="Land M."/>
            <person name="Hauser L."/>
            <person name="Jeffries C."/>
            <person name="Kyrpides N."/>
            <person name="Ivanova N."/>
            <person name="Mikhailova N."/>
            <person name="Brumm P."/>
            <person name="Mead D."/>
            <person name="Woyke T."/>
        </authorList>
    </citation>
    <scope>NUCLEOTIDE SEQUENCE [LARGE SCALE GENOMIC DNA]</scope>
    <source>
        <strain evidence="5">ATCC 21833 / DSM 2522 / FERM P-1141 / JCM 9156 / N-4</strain>
    </source>
</reference>
<protein>
    <submittedName>
        <fullName evidence="4">Phage tail tape measure protein, TP901 family</fullName>
    </submittedName>
</protein>
<dbReference type="PANTHER" id="PTHR37813">
    <property type="entry name" value="FELS-2 PROPHAGE PROTEIN"/>
    <property type="match status" value="1"/>
</dbReference>
<dbReference type="SUPFAM" id="SSF48371">
    <property type="entry name" value="ARM repeat"/>
    <property type="match status" value="1"/>
</dbReference>
<evidence type="ECO:0000313" key="5">
    <source>
        <dbReference type="Proteomes" id="UP000001401"/>
    </source>
</evidence>
<dbReference type="HOGENOM" id="CLU_002005_2_1_9"/>